<evidence type="ECO:0000313" key="15">
    <source>
        <dbReference type="Proteomes" id="UP001500831"/>
    </source>
</evidence>
<dbReference type="Gene3D" id="1.25.40.10">
    <property type="entry name" value="Tetratricopeptide repeat domain"/>
    <property type="match status" value="1"/>
</dbReference>
<dbReference type="RefSeq" id="WP_344972425.1">
    <property type="nucleotide sequence ID" value="NZ_BAAAVI010000022.1"/>
</dbReference>
<evidence type="ECO:0000256" key="1">
    <source>
        <dbReference type="ARBA" id="ARBA00004300"/>
    </source>
</evidence>
<proteinExistence type="inferred from homology"/>
<dbReference type="PROSITE" id="PS50011">
    <property type="entry name" value="PROTEIN_KINASE_DOM"/>
    <property type="match status" value="1"/>
</dbReference>
<keyword evidence="6" id="KW-0808">Transferase</keyword>
<keyword evidence="9 11" id="KW-0067">ATP-binding</keyword>
<comment type="similarity">
    <text evidence="3">Belongs to the protein kinase superfamily. NEK Ser/Thr protein kinase family. NIMA subfamily.</text>
</comment>
<keyword evidence="10" id="KW-0963">Cytoplasm</keyword>
<evidence type="ECO:0000256" key="2">
    <source>
        <dbReference type="ARBA" id="ARBA00004647"/>
    </source>
</evidence>
<organism evidence="14 15">
    <name type="scientific">Streptosporangium fragile</name>
    <dbReference type="NCBI Taxonomy" id="46186"/>
    <lineage>
        <taxon>Bacteria</taxon>
        <taxon>Bacillati</taxon>
        <taxon>Actinomycetota</taxon>
        <taxon>Actinomycetes</taxon>
        <taxon>Streptosporangiales</taxon>
        <taxon>Streptosporangiaceae</taxon>
        <taxon>Streptosporangium</taxon>
    </lineage>
</organism>
<feature type="region of interest" description="Disordered" evidence="12">
    <location>
        <begin position="126"/>
        <end position="164"/>
    </location>
</feature>
<evidence type="ECO:0000256" key="9">
    <source>
        <dbReference type="ARBA" id="ARBA00022840"/>
    </source>
</evidence>
<comment type="caution">
    <text evidence="14">The sequence shown here is derived from an EMBL/GenBank/DDBJ whole genome shotgun (WGS) entry which is preliminary data.</text>
</comment>
<dbReference type="InterPro" id="IPR011009">
    <property type="entry name" value="Kinase-like_dom_sf"/>
</dbReference>
<dbReference type="SUPFAM" id="SSF56112">
    <property type="entry name" value="Protein kinase-like (PK-like)"/>
    <property type="match status" value="1"/>
</dbReference>
<feature type="domain" description="Protein kinase" evidence="13">
    <location>
        <begin position="12"/>
        <end position="285"/>
    </location>
</feature>
<feature type="binding site" evidence="11">
    <location>
        <position position="41"/>
    </location>
    <ligand>
        <name>ATP</name>
        <dbReference type="ChEBI" id="CHEBI:30616"/>
    </ligand>
</feature>
<dbReference type="EMBL" id="BAAAVI010000022">
    <property type="protein sequence ID" value="GAA2873817.1"/>
    <property type="molecule type" value="Genomic_DNA"/>
</dbReference>
<dbReference type="InterPro" id="IPR001245">
    <property type="entry name" value="Ser-Thr/Tyr_kinase_cat_dom"/>
</dbReference>
<evidence type="ECO:0000256" key="6">
    <source>
        <dbReference type="ARBA" id="ARBA00022679"/>
    </source>
</evidence>
<dbReference type="Gene3D" id="3.30.200.20">
    <property type="entry name" value="Phosphorylase Kinase, domain 1"/>
    <property type="match status" value="1"/>
</dbReference>
<dbReference type="SMART" id="SM00220">
    <property type="entry name" value="S_TKc"/>
    <property type="match status" value="1"/>
</dbReference>
<dbReference type="InterPro" id="IPR000719">
    <property type="entry name" value="Prot_kinase_dom"/>
</dbReference>
<evidence type="ECO:0000256" key="8">
    <source>
        <dbReference type="ARBA" id="ARBA00022777"/>
    </source>
</evidence>
<dbReference type="Proteomes" id="UP001500831">
    <property type="component" value="Unassembled WGS sequence"/>
</dbReference>
<keyword evidence="5" id="KW-0723">Serine/threonine-protein kinase</keyword>
<keyword evidence="8" id="KW-0418">Kinase</keyword>
<dbReference type="InterPro" id="IPR017441">
    <property type="entry name" value="Protein_kinase_ATP_BS"/>
</dbReference>
<dbReference type="PROSITE" id="PS00107">
    <property type="entry name" value="PROTEIN_KINASE_ATP"/>
    <property type="match status" value="1"/>
</dbReference>
<feature type="compositionally biased region" description="Low complexity" evidence="12">
    <location>
        <begin position="146"/>
        <end position="155"/>
    </location>
</feature>
<feature type="compositionally biased region" description="Basic residues" evidence="12">
    <location>
        <begin position="128"/>
        <end position="145"/>
    </location>
</feature>
<evidence type="ECO:0000259" key="13">
    <source>
        <dbReference type="PROSITE" id="PS50011"/>
    </source>
</evidence>
<keyword evidence="15" id="KW-1185">Reference proteome</keyword>
<evidence type="ECO:0000256" key="10">
    <source>
        <dbReference type="ARBA" id="ARBA00023212"/>
    </source>
</evidence>
<dbReference type="PANTHER" id="PTHR43289">
    <property type="entry name" value="MITOGEN-ACTIVATED PROTEIN KINASE KINASE KINASE 20-RELATED"/>
    <property type="match status" value="1"/>
</dbReference>
<evidence type="ECO:0000256" key="11">
    <source>
        <dbReference type="PROSITE-ProRule" id="PRU10141"/>
    </source>
</evidence>
<keyword evidence="10" id="KW-0206">Cytoskeleton</keyword>
<sequence>MAERTVILERYELDEVPLGRGAMGEVWGGYDKRLDRRVAVKFILSPGRAPEPELERRFIHEAMVMAQLDHPGAPAVHDAGTFDDPRHGRRLFMVMQFVEGVTLDHVVNEQEPLSVGWAAAIGAQAARGARRRRRAREPGPRRGRPRGAQPAGTARQRALRGRRPPPCRPAFYRLAVDLAKRYHADDERVFQCRMQEATCHVLLGDSGLALRLMRDLLADEQRAYPVDDPRVLELRRQIGELQKSAGDVEAARDTLTGLLDDLGRLYGPDHPATARVRDSFTRLEP</sequence>
<evidence type="ECO:0000256" key="5">
    <source>
        <dbReference type="ARBA" id="ARBA00022527"/>
    </source>
</evidence>
<dbReference type="InterPro" id="IPR011990">
    <property type="entry name" value="TPR-like_helical_dom_sf"/>
</dbReference>
<evidence type="ECO:0000256" key="4">
    <source>
        <dbReference type="ARBA" id="ARBA00012513"/>
    </source>
</evidence>
<evidence type="ECO:0000313" key="14">
    <source>
        <dbReference type="EMBL" id="GAA2873817.1"/>
    </source>
</evidence>
<protein>
    <recommendedName>
        <fullName evidence="4">non-specific serine/threonine protein kinase</fullName>
        <ecNumber evidence="4">2.7.11.1</ecNumber>
    </recommendedName>
</protein>
<reference evidence="15" key="1">
    <citation type="journal article" date="2019" name="Int. J. Syst. Evol. Microbiol.">
        <title>The Global Catalogue of Microorganisms (GCM) 10K type strain sequencing project: providing services to taxonomists for standard genome sequencing and annotation.</title>
        <authorList>
            <consortium name="The Broad Institute Genomics Platform"/>
            <consortium name="The Broad Institute Genome Sequencing Center for Infectious Disease"/>
            <person name="Wu L."/>
            <person name="Ma J."/>
        </authorList>
    </citation>
    <scope>NUCLEOTIDE SEQUENCE [LARGE SCALE GENOMIC DNA]</scope>
    <source>
        <strain evidence="15">JCM 6242</strain>
    </source>
</reference>
<accession>A0ABP6IH82</accession>
<dbReference type="EC" id="2.7.11.1" evidence="4"/>
<name>A0ABP6IH82_9ACTN</name>
<dbReference type="PANTHER" id="PTHR43289:SF6">
    <property type="entry name" value="SERINE_THREONINE-PROTEIN KINASE NEKL-3"/>
    <property type="match status" value="1"/>
</dbReference>
<gene>
    <name evidence="14" type="ORF">GCM10010517_34400</name>
</gene>
<comment type="subcellular location">
    <subcellularLocation>
        <location evidence="1">Cytoplasm</location>
        <location evidence="1">Cytoskeleton</location>
        <location evidence="1">Microtubule organizing center</location>
        <location evidence="1">Centrosome</location>
    </subcellularLocation>
    <subcellularLocation>
        <location evidence="2">Cytoplasm</location>
        <location evidence="2">Cytoskeleton</location>
        <location evidence="2">Spindle pole</location>
    </subcellularLocation>
</comment>
<evidence type="ECO:0000256" key="7">
    <source>
        <dbReference type="ARBA" id="ARBA00022741"/>
    </source>
</evidence>
<evidence type="ECO:0000256" key="3">
    <source>
        <dbReference type="ARBA" id="ARBA00010886"/>
    </source>
</evidence>
<dbReference type="Pfam" id="PF07714">
    <property type="entry name" value="PK_Tyr_Ser-Thr"/>
    <property type="match status" value="1"/>
</dbReference>
<keyword evidence="7 11" id="KW-0547">Nucleotide-binding</keyword>
<evidence type="ECO:0000256" key="12">
    <source>
        <dbReference type="SAM" id="MobiDB-lite"/>
    </source>
</evidence>